<feature type="chain" id="PRO_5002481606" description="Secreted protein" evidence="1">
    <location>
        <begin position="26"/>
        <end position="96"/>
    </location>
</feature>
<evidence type="ECO:0008006" key="4">
    <source>
        <dbReference type="Google" id="ProtNLM"/>
    </source>
</evidence>
<protein>
    <recommendedName>
        <fullName evidence="4">Secreted protein</fullName>
    </recommendedName>
</protein>
<dbReference type="AlphaFoldDB" id="A0A0F4YHE8"/>
<comment type="caution">
    <text evidence="2">The sequence shown here is derived from an EMBL/GenBank/DDBJ whole genome shotgun (WGS) entry which is preliminary data.</text>
</comment>
<evidence type="ECO:0000313" key="2">
    <source>
        <dbReference type="EMBL" id="KKA17321.1"/>
    </source>
</evidence>
<keyword evidence="1" id="KW-0732">Signal</keyword>
<evidence type="ECO:0000256" key="1">
    <source>
        <dbReference type="SAM" id="SignalP"/>
    </source>
</evidence>
<sequence length="96" mass="10134">SGSRAEPPALILLLWCSGESGCVDAFSFFLSNFSQAIRTASLIARAVGSFRLAADLVHCSRRRPVPRAPSVSGGRSCCLFLPHPLPPPTDPVSALV</sequence>
<dbReference type="Proteomes" id="UP000053958">
    <property type="component" value="Unassembled WGS sequence"/>
</dbReference>
<organism evidence="2 3">
    <name type="scientific">Rasamsonia emersonii (strain ATCC 16479 / CBS 393.64 / IMI 116815)</name>
    <dbReference type="NCBI Taxonomy" id="1408163"/>
    <lineage>
        <taxon>Eukaryota</taxon>
        <taxon>Fungi</taxon>
        <taxon>Dikarya</taxon>
        <taxon>Ascomycota</taxon>
        <taxon>Pezizomycotina</taxon>
        <taxon>Eurotiomycetes</taxon>
        <taxon>Eurotiomycetidae</taxon>
        <taxon>Eurotiales</taxon>
        <taxon>Trichocomaceae</taxon>
        <taxon>Rasamsonia</taxon>
    </lineage>
</organism>
<feature type="signal peptide" evidence="1">
    <location>
        <begin position="1"/>
        <end position="25"/>
    </location>
</feature>
<evidence type="ECO:0000313" key="3">
    <source>
        <dbReference type="Proteomes" id="UP000053958"/>
    </source>
</evidence>
<keyword evidence="3" id="KW-1185">Reference proteome</keyword>
<name>A0A0F4YHE8_RASE3</name>
<proteinExistence type="predicted"/>
<reference evidence="2 3" key="1">
    <citation type="submission" date="2015-04" db="EMBL/GenBank/DDBJ databases">
        <authorList>
            <person name="Heijne W.H."/>
            <person name="Fedorova N.D."/>
            <person name="Nierman W.C."/>
            <person name="Vollebregt A.W."/>
            <person name="Zhao Z."/>
            <person name="Wu L."/>
            <person name="Kumar M."/>
            <person name="Stam H."/>
            <person name="van den Berg M.A."/>
            <person name="Pel H.J."/>
        </authorList>
    </citation>
    <scope>NUCLEOTIDE SEQUENCE [LARGE SCALE GENOMIC DNA]</scope>
    <source>
        <strain evidence="2 3">CBS 393.64</strain>
    </source>
</reference>
<gene>
    <name evidence="2" type="ORF">T310_8890</name>
</gene>
<dbReference type="GeneID" id="25321007"/>
<dbReference type="EMBL" id="LASV01000670">
    <property type="protein sequence ID" value="KKA17321.1"/>
    <property type="molecule type" value="Genomic_DNA"/>
</dbReference>
<feature type="non-terminal residue" evidence="2">
    <location>
        <position position="1"/>
    </location>
</feature>
<dbReference type="RefSeq" id="XP_013323933.1">
    <property type="nucleotide sequence ID" value="XM_013468479.1"/>
</dbReference>
<accession>A0A0F4YHE8</accession>